<sequence>MKCKICHMLRGIFYTISVDIVYALIYYFRLKVFKNNAPFSNIMIDLSCYISYYRIKDNDFKVVVINIKKIFFKVFCVLGLEHLCIKVKHAYSCKKR</sequence>
<evidence type="ECO:0000313" key="3">
    <source>
        <dbReference type="Proteomes" id="UP000266673"/>
    </source>
</evidence>
<dbReference type="AlphaFoldDB" id="A0A397VRU2"/>
<gene>
    <name evidence="2" type="ORF">C2G38_662647</name>
</gene>
<proteinExistence type="predicted"/>
<accession>A0A397VRU2</accession>
<comment type="caution">
    <text evidence="2">The sequence shown here is derived from an EMBL/GenBank/DDBJ whole genome shotgun (WGS) entry which is preliminary data.</text>
</comment>
<keyword evidence="1" id="KW-0812">Transmembrane</keyword>
<feature type="transmembrane region" description="Helical" evidence="1">
    <location>
        <begin position="12"/>
        <end position="30"/>
    </location>
</feature>
<evidence type="ECO:0000313" key="2">
    <source>
        <dbReference type="EMBL" id="RIB24522.1"/>
    </source>
</evidence>
<keyword evidence="3" id="KW-1185">Reference proteome</keyword>
<evidence type="ECO:0000256" key="1">
    <source>
        <dbReference type="SAM" id="Phobius"/>
    </source>
</evidence>
<protein>
    <submittedName>
        <fullName evidence="2">Uncharacterized protein</fullName>
    </submittedName>
</protein>
<dbReference type="Proteomes" id="UP000266673">
    <property type="component" value="Unassembled WGS sequence"/>
</dbReference>
<keyword evidence="1" id="KW-0472">Membrane</keyword>
<name>A0A397VRU2_9GLOM</name>
<reference evidence="2 3" key="1">
    <citation type="submission" date="2018-06" db="EMBL/GenBank/DDBJ databases">
        <title>Comparative genomics reveals the genomic features of Rhizophagus irregularis, R. cerebriforme, R. diaphanum and Gigaspora rosea, and their symbiotic lifestyle signature.</title>
        <authorList>
            <person name="Morin E."/>
            <person name="San Clemente H."/>
            <person name="Chen E.C.H."/>
            <person name="De La Providencia I."/>
            <person name="Hainaut M."/>
            <person name="Kuo A."/>
            <person name="Kohler A."/>
            <person name="Murat C."/>
            <person name="Tang N."/>
            <person name="Roy S."/>
            <person name="Loubradou J."/>
            <person name="Henrissat B."/>
            <person name="Grigoriev I.V."/>
            <person name="Corradi N."/>
            <person name="Roux C."/>
            <person name="Martin F.M."/>
        </authorList>
    </citation>
    <scope>NUCLEOTIDE SEQUENCE [LARGE SCALE GENOMIC DNA]</scope>
    <source>
        <strain evidence="2 3">DAOM 194757</strain>
    </source>
</reference>
<keyword evidence="1" id="KW-1133">Transmembrane helix</keyword>
<dbReference type="EMBL" id="QKWP01000213">
    <property type="protein sequence ID" value="RIB24522.1"/>
    <property type="molecule type" value="Genomic_DNA"/>
</dbReference>
<organism evidence="2 3">
    <name type="scientific">Gigaspora rosea</name>
    <dbReference type="NCBI Taxonomy" id="44941"/>
    <lineage>
        <taxon>Eukaryota</taxon>
        <taxon>Fungi</taxon>
        <taxon>Fungi incertae sedis</taxon>
        <taxon>Mucoromycota</taxon>
        <taxon>Glomeromycotina</taxon>
        <taxon>Glomeromycetes</taxon>
        <taxon>Diversisporales</taxon>
        <taxon>Gigasporaceae</taxon>
        <taxon>Gigaspora</taxon>
    </lineage>
</organism>